<dbReference type="OrthoDB" id="3015956at2759"/>
<dbReference type="SUPFAM" id="SSF52047">
    <property type="entry name" value="RNI-like"/>
    <property type="match status" value="1"/>
</dbReference>
<keyword evidence="1" id="KW-0175">Coiled coil</keyword>
<dbReference type="AlphaFoldDB" id="A0A0C2YCZ1"/>
<gene>
    <name evidence="2" type="ORF">M413DRAFT_206149</name>
</gene>
<keyword evidence="3" id="KW-1185">Reference proteome</keyword>
<evidence type="ECO:0000313" key="3">
    <source>
        <dbReference type="Proteomes" id="UP000053424"/>
    </source>
</evidence>
<dbReference type="Proteomes" id="UP000053424">
    <property type="component" value="Unassembled WGS sequence"/>
</dbReference>
<reference evidence="3" key="2">
    <citation type="submission" date="2015-01" db="EMBL/GenBank/DDBJ databases">
        <title>Evolutionary Origins and Diversification of the Mycorrhizal Mutualists.</title>
        <authorList>
            <consortium name="DOE Joint Genome Institute"/>
            <consortium name="Mycorrhizal Genomics Consortium"/>
            <person name="Kohler A."/>
            <person name="Kuo A."/>
            <person name="Nagy L.G."/>
            <person name="Floudas D."/>
            <person name="Copeland A."/>
            <person name="Barry K.W."/>
            <person name="Cichocki N."/>
            <person name="Veneault-Fourrey C."/>
            <person name="LaButti K."/>
            <person name="Lindquist E.A."/>
            <person name="Lipzen A."/>
            <person name="Lundell T."/>
            <person name="Morin E."/>
            <person name="Murat C."/>
            <person name="Riley R."/>
            <person name="Ohm R."/>
            <person name="Sun H."/>
            <person name="Tunlid A."/>
            <person name="Henrissat B."/>
            <person name="Grigoriev I.V."/>
            <person name="Hibbett D.S."/>
            <person name="Martin F."/>
        </authorList>
    </citation>
    <scope>NUCLEOTIDE SEQUENCE [LARGE SCALE GENOMIC DNA]</scope>
    <source>
        <strain evidence="3">h7</strain>
    </source>
</reference>
<dbReference type="EMBL" id="KN831769">
    <property type="protein sequence ID" value="KIM47658.1"/>
    <property type="molecule type" value="Genomic_DNA"/>
</dbReference>
<evidence type="ECO:0000256" key="1">
    <source>
        <dbReference type="SAM" id="Coils"/>
    </source>
</evidence>
<proteinExistence type="predicted"/>
<name>A0A0C2YCZ1_HEBCY</name>
<organism evidence="2 3">
    <name type="scientific">Hebeloma cylindrosporum</name>
    <dbReference type="NCBI Taxonomy" id="76867"/>
    <lineage>
        <taxon>Eukaryota</taxon>
        <taxon>Fungi</taxon>
        <taxon>Dikarya</taxon>
        <taxon>Basidiomycota</taxon>
        <taxon>Agaricomycotina</taxon>
        <taxon>Agaricomycetes</taxon>
        <taxon>Agaricomycetidae</taxon>
        <taxon>Agaricales</taxon>
        <taxon>Agaricineae</taxon>
        <taxon>Hymenogastraceae</taxon>
        <taxon>Hebeloma</taxon>
    </lineage>
</organism>
<sequence length="521" mass="59774">MDIQTLLTNDVFPEENLAQLKLERTAASTELALLEAEIALAELDLESESAESPTYNFFIARNRRRNLRALIAACSVATAPQKYLPAELLSYIFQLSFAGYPTDLPPTGRNINPLALCHTCSRWRRIALNTPELWTDVVFRYGRGLDPYTTLDLVEEWYTRSGPSTSLSLGFSPWTYHTYRSDHEEIMQAVLHRLVVPYVHRFRHLKLQLPRAELQSLMTMPNLSFPLLQSLQLVRDPWVKEGHARVKYRPTNGSFCANAPRLTDLEVHNFHISSFMDTRFFPWTRLTRFFSDNTHMSVSQSQTILRKCHKIVEFALSLDVMSRGNEQAPVLIPHIELPYLRRFDVTFANEAHSLMRPFFEPLFIPEVKELNIRSVEKMSVWDSAPLMSLLGRSCFDIEILHIWNFHLSGEVVAELVHTLPSLCVLLVGVEHLLPKGTLEEIAKGRLLPKLRSLVCRIDDIETAVQLIENRLAGCELGGTFARPSFFMLDYISRQSITHDQAIRVDRLRENGVEVEITRLCT</sequence>
<dbReference type="Gene3D" id="3.80.10.10">
    <property type="entry name" value="Ribonuclease Inhibitor"/>
    <property type="match status" value="1"/>
</dbReference>
<evidence type="ECO:0000313" key="2">
    <source>
        <dbReference type="EMBL" id="KIM47658.1"/>
    </source>
</evidence>
<feature type="coiled-coil region" evidence="1">
    <location>
        <begin position="17"/>
        <end position="51"/>
    </location>
</feature>
<protein>
    <submittedName>
        <fullName evidence="2">Uncharacterized protein</fullName>
    </submittedName>
</protein>
<accession>A0A0C2YCZ1</accession>
<reference evidence="2 3" key="1">
    <citation type="submission" date="2014-04" db="EMBL/GenBank/DDBJ databases">
        <authorList>
            <consortium name="DOE Joint Genome Institute"/>
            <person name="Kuo A."/>
            <person name="Gay G."/>
            <person name="Dore J."/>
            <person name="Kohler A."/>
            <person name="Nagy L.G."/>
            <person name="Floudas D."/>
            <person name="Copeland A."/>
            <person name="Barry K.W."/>
            <person name="Cichocki N."/>
            <person name="Veneault-Fourrey C."/>
            <person name="LaButti K."/>
            <person name="Lindquist E.A."/>
            <person name="Lipzen A."/>
            <person name="Lundell T."/>
            <person name="Morin E."/>
            <person name="Murat C."/>
            <person name="Sun H."/>
            <person name="Tunlid A."/>
            <person name="Henrissat B."/>
            <person name="Grigoriev I.V."/>
            <person name="Hibbett D.S."/>
            <person name="Martin F."/>
            <person name="Nordberg H.P."/>
            <person name="Cantor M.N."/>
            <person name="Hua S.X."/>
        </authorList>
    </citation>
    <scope>NUCLEOTIDE SEQUENCE [LARGE SCALE GENOMIC DNA]</scope>
    <source>
        <strain evidence="3">h7</strain>
    </source>
</reference>
<dbReference type="HOGENOM" id="CLU_018544_12_0_1"/>
<dbReference type="InterPro" id="IPR032675">
    <property type="entry name" value="LRR_dom_sf"/>
</dbReference>